<dbReference type="SUPFAM" id="SSF56112">
    <property type="entry name" value="Protein kinase-like (PK-like)"/>
    <property type="match status" value="1"/>
</dbReference>
<comment type="catalytic activity">
    <reaction evidence="8">
        <text>L-threonyl-[protein] + ATP = O-phospho-L-threonyl-[protein] + ADP + H(+)</text>
        <dbReference type="Rhea" id="RHEA:46608"/>
        <dbReference type="Rhea" id="RHEA-COMP:11060"/>
        <dbReference type="Rhea" id="RHEA-COMP:11605"/>
        <dbReference type="ChEBI" id="CHEBI:15378"/>
        <dbReference type="ChEBI" id="CHEBI:30013"/>
        <dbReference type="ChEBI" id="CHEBI:30616"/>
        <dbReference type="ChEBI" id="CHEBI:61977"/>
        <dbReference type="ChEBI" id="CHEBI:456216"/>
        <dbReference type="EC" id="2.7.11.22"/>
    </reaction>
</comment>
<evidence type="ECO:0000259" key="11">
    <source>
        <dbReference type="PROSITE" id="PS50011"/>
    </source>
</evidence>
<dbReference type="InterPro" id="IPR008271">
    <property type="entry name" value="Ser/Thr_kinase_AS"/>
</dbReference>
<evidence type="ECO:0000256" key="7">
    <source>
        <dbReference type="ARBA" id="ARBA00022840"/>
    </source>
</evidence>
<evidence type="ECO:0000256" key="4">
    <source>
        <dbReference type="ARBA" id="ARBA00022679"/>
    </source>
</evidence>
<gene>
    <name evidence="12" type="ORF">EX30DRAFT_327629</name>
</gene>
<dbReference type="AlphaFoldDB" id="A0A4S2N4K4"/>
<dbReference type="GO" id="GO:0007346">
    <property type="term" value="P:regulation of mitotic cell cycle"/>
    <property type="evidence" value="ECO:0007669"/>
    <property type="project" value="TreeGrafter"/>
</dbReference>
<dbReference type="FunFam" id="3.30.200.20:FF:000054">
    <property type="entry name" value="Cyclin-dependent kinase 11B"/>
    <property type="match status" value="1"/>
</dbReference>
<dbReference type="SMART" id="SM00220">
    <property type="entry name" value="S_TKc"/>
    <property type="match status" value="1"/>
</dbReference>
<dbReference type="PANTHER" id="PTHR24056">
    <property type="entry name" value="CELL DIVISION PROTEIN KINASE"/>
    <property type="match status" value="1"/>
</dbReference>
<keyword evidence="6 12" id="KW-0418">Kinase</keyword>
<sequence>MSSRWADTAEDREHAQRLKAEKAARKAAKEEARRRREAAAAPPPTPPTKKRRTNPSSPSASSNSATTTSTTATSKPLRFPAPEIAACRHVDTYEPLNRIEEGSYGIVSRARDTETGEIVALKRLKLERETDGFPITSLREIRTLMAARRCEGVVGLREVVMGDSLKDVYIVMDFIPHDLKTLFDDMPEPFLLSETKTLLHQLLTAVSFLHSHWILHRDLKTSNLLLSHTGQLKIADFGLARFYGDPRPPLTQLVVTLWYRAPELLLGGTTYGPEIDLWSCGCIFAELMTREPLLQGKNEIDQVAQIFQLLGVPTEESWPGWRAMPNSKGLTYPKTQATVKNHLRTRFPLLTAKGVELLDGLLKMDPKQRWSAEEALSGRGKTFWMEEPRMKRREMLPTWPSKASGEKRRKRGSPGAPVRGDAPVLEGNLEVKGLFDGEEEEVAGAGFALRMGR</sequence>
<dbReference type="PANTHER" id="PTHR24056:SF107">
    <property type="entry name" value="CYCLIN-DEPENDENT KINASE 11A-RELATED"/>
    <property type="match status" value="1"/>
</dbReference>
<dbReference type="EMBL" id="ML220113">
    <property type="protein sequence ID" value="TGZ83924.1"/>
    <property type="molecule type" value="Genomic_DNA"/>
</dbReference>
<keyword evidence="5" id="KW-0547">Nucleotide-binding</keyword>
<accession>A0A4S2N4K4</accession>
<evidence type="ECO:0000256" key="9">
    <source>
        <dbReference type="ARBA" id="ARBA00048367"/>
    </source>
</evidence>
<evidence type="ECO:0000256" key="3">
    <source>
        <dbReference type="ARBA" id="ARBA00022527"/>
    </source>
</evidence>
<dbReference type="OrthoDB" id="1732493at2759"/>
<feature type="region of interest" description="Disordered" evidence="10">
    <location>
        <begin position="1"/>
        <end position="77"/>
    </location>
</feature>
<evidence type="ECO:0000256" key="1">
    <source>
        <dbReference type="ARBA" id="ARBA00006485"/>
    </source>
</evidence>
<dbReference type="InterPro" id="IPR000719">
    <property type="entry name" value="Prot_kinase_dom"/>
</dbReference>
<dbReference type="Gene3D" id="3.30.200.20">
    <property type="entry name" value="Phosphorylase Kinase, domain 1"/>
    <property type="match status" value="1"/>
</dbReference>
<feature type="domain" description="Protein kinase" evidence="11">
    <location>
        <begin position="93"/>
        <end position="385"/>
    </location>
</feature>
<name>A0A4S2N4K4_9PEZI</name>
<dbReference type="Pfam" id="PF00069">
    <property type="entry name" value="Pkinase"/>
    <property type="match status" value="1"/>
</dbReference>
<dbReference type="Gene3D" id="1.10.510.10">
    <property type="entry name" value="Transferase(Phosphotransferase) domain 1"/>
    <property type="match status" value="1"/>
</dbReference>
<evidence type="ECO:0000313" key="12">
    <source>
        <dbReference type="EMBL" id="TGZ83924.1"/>
    </source>
</evidence>
<feature type="compositionally biased region" description="Low complexity" evidence="10">
    <location>
        <begin position="54"/>
        <end position="74"/>
    </location>
</feature>
<dbReference type="GO" id="GO:0005634">
    <property type="term" value="C:nucleus"/>
    <property type="evidence" value="ECO:0007669"/>
    <property type="project" value="TreeGrafter"/>
</dbReference>
<dbReference type="EC" id="2.7.11.22" evidence="2"/>
<evidence type="ECO:0000256" key="8">
    <source>
        <dbReference type="ARBA" id="ARBA00047811"/>
    </source>
</evidence>
<evidence type="ECO:0000256" key="6">
    <source>
        <dbReference type="ARBA" id="ARBA00022777"/>
    </source>
</evidence>
<dbReference type="InParanoid" id="A0A4S2N4K4"/>
<dbReference type="GO" id="GO:0004693">
    <property type="term" value="F:cyclin-dependent protein serine/threonine kinase activity"/>
    <property type="evidence" value="ECO:0007669"/>
    <property type="project" value="UniProtKB-EC"/>
</dbReference>
<comment type="similarity">
    <text evidence="1">Belongs to the protein kinase superfamily. CMGC Ser/Thr protein kinase family. CDC2/CDKX subfamily.</text>
</comment>
<keyword evidence="4" id="KW-0808">Transferase</keyword>
<dbReference type="InterPro" id="IPR011009">
    <property type="entry name" value="Kinase-like_dom_sf"/>
</dbReference>
<dbReference type="InterPro" id="IPR050108">
    <property type="entry name" value="CDK"/>
</dbReference>
<keyword evidence="13" id="KW-1185">Reference proteome</keyword>
<organism evidence="12 13">
    <name type="scientific">Ascodesmis nigricans</name>
    <dbReference type="NCBI Taxonomy" id="341454"/>
    <lineage>
        <taxon>Eukaryota</taxon>
        <taxon>Fungi</taxon>
        <taxon>Dikarya</taxon>
        <taxon>Ascomycota</taxon>
        <taxon>Pezizomycotina</taxon>
        <taxon>Pezizomycetes</taxon>
        <taxon>Pezizales</taxon>
        <taxon>Ascodesmidaceae</taxon>
        <taxon>Ascodesmis</taxon>
    </lineage>
</organism>
<dbReference type="PROSITE" id="PS50011">
    <property type="entry name" value="PROTEIN_KINASE_DOM"/>
    <property type="match status" value="1"/>
</dbReference>
<evidence type="ECO:0000256" key="2">
    <source>
        <dbReference type="ARBA" id="ARBA00012425"/>
    </source>
</evidence>
<keyword evidence="7" id="KW-0067">ATP-binding</keyword>
<proteinExistence type="inferred from homology"/>
<evidence type="ECO:0000313" key="13">
    <source>
        <dbReference type="Proteomes" id="UP000298138"/>
    </source>
</evidence>
<feature type="compositionally biased region" description="Basic and acidic residues" evidence="10">
    <location>
        <begin position="7"/>
        <end position="38"/>
    </location>
</feature>
<dbReference type="PROSITE" id="PS00108">
    <property type="entry name" value="PROTEIN_KINASE_ST"/>
    <property type="match status" value="1"/>
</dbReference>
<evidence type="ECO:0000256" key="10">
    <source>
        <dbReference type="SAM" id="MobiDB-lite"/>
    </source>
</evidence>
<dbReference type="FunFam" id="1.10.510.10:FF:000624">
    <property type="entry name" value="Mitogen-activated protein kinase"/>
    <property type="match status" value="1"/>
</dbReference>
<protein>
    <recommendedName>
        <fullName evidence="2">cyclin-dependent kinase</fullName>
        <ecNumber evidence="2">2.7.11.22</ecNumber>
    </recommendedName>
</protein>
<keyword evidence="3" id="KW-0723">Serine/threonine-protein kinase</keyword>
<dbReference type="Proteomes" id="UP000298138">
    <property type="component" value="Unassembled WGS sequence"/>
</dbReference>
<dbReference type="GO" id="GO:0005524">
    <property type="term" value="F:ATP binding"/>
    <property type="evidence" value="ECO:0007669"/>
    <property type="project" value="UniProtKB-KW"/>
</dbReference>
<evidence type="ECO:0000256" key="5">
    <source>
        <dbReference type="ARBA" id="ARBA00022741"/>
    </source>
</evidence>
<reference evidence="12 13" key="1">
    <citation type="submission" date="2019-04" db="EMBL/GenBank/DDBJ databases">
        <title>Comparative genomics and transcriptomics to analyze fruiting body development in filamentous ascomycetes.</title>
        <authorList>
            <consortium name="DOE Joint Genome Institute"/>
            <person name="Lutkenhaus R."/>
            <person name="Traeger S."/>
            <person name="Breuer J."/>
            <person name="Kuo A."/>
            <person name="Lipzen A."/>
            <person name="Pangilinan J."/>
            <person name="Dilworth D."/>
            <person name="Sandor L."/>
            <person name="Poggeler S."/>
            <person name="Barry K."/>
            <person name="Grigoriev I.V."/>
            <person name="Nowrousian M."/>
        </authorList>
    </citation>
    <scope>NUCLEOTIDE SEQUENCE [LARGE SCALE GENOMIC DNA]</scope>
    <source>
        <strain evidence="12 13">CBS 389.68</strain>
    </source>
</reference>
<comment type="catalytic activity">
    <reaction evidence="9">
        <text>L-seryl-[protein] + ATP = O-phospho-L-seryl-[protein] + ADP + H(+)</text>
        <dbReference type="Rhea" id="RHEA:17989"/>
        <dbReference type="Rhea" id="RHEA-COMP:9863"/>
        <dbReference type="Rhea" id="RHEA-COMP:11604"/>
        <dbReference type="ChEBI" id="CHEBI:15378"/>
        <dbReference type="ChEBI" id="CHEBI:29999"/>
        <dbReference type="ChEBI" id="CHEBI:30616"/>
        <dbReference type="ChEBI" id="CHEBI:83421"/>
        <dbReference type="ChEBI" id="CHEBI:456216"/>
        <dbReference type="EC" id="2.7.11.22"/>
    </reaction>
</comment>
<feature type="region of interest" description="Disordered" evidence="10">
    <location>
        <begin position="394"/>
        <end position="423"/>
    </location>
</feature>
<dbReference type="STRING" id="341454.A0A4S2N4K4"/>